<dbReference type="EMBL" id="JAYMGO010000008">
    <property type="protein sequence ID" value="KAL1269270.1"/>
    <property type="molecule type" value="Genomic_DNA"/>
</dbReference>
<organism evidence="2 3">
    <name type="scientific">Cirrhinus molitorella</name>
    <name type="common">mud carp</name>
    <dbReference type="NCBI Taxonomy" id="172907"/>
    <lineage>
        <taxon>Eukaryota</taxon>
        <taxon>Metazoa</taxon>
        <taxon>Chordata</taxon>
        <taxon>Craniata</taxon>
        <taxon>Vertebrata</taxon>
        <taxon>Euteleostomi</taxon>
        <taxon>Actinopterygii</taxon>
        <taxon>Neopterygii</taxon>
        <taxon>Teleostei</taxon>
        <taxon>Ostariophysi</taxon>
        <taxon>Cypriniformes</taxon>
        <taxon>Cyprinidae</taxon>
        <taxon>Labeoninae</taxon>
        <taxon>Labeonini</taxon>
        <taxon>Cirrhinus</taxon>
    </lineage>
</organism>
<reference evidence="2 3" key="1">
    <citation type="submission" date="2023-09" db="EMBL/GenBank/DDBJ databases">
        <authorList>
            <person name="Wang M."/>
        </authorList>
    </citation>
    <scope>NUCLEOTIDE SEQUENCE [LARGE SCALE GENOMIC DNA]</scope>
    <source>
        <strain evidence="2">GT-2023</strain>
        <tissue evidence="2">Liver</tissue>
    </source>
</reference>
<accession>A0ABR3MXA2</accession>
<sequence>MIKANDICFLKKFPVMMERVQISLPDPQTPSGTLIHIPRYLGNLPYRVWKKMLNSVQKTPMTLDQNTAHPHLVLSDDLTSEVIAIAGVYHCKPLHLCLILHH</sequence>
<dbReference type="InterPro" id="IPR043136">
    <property type="entry name" value="B30.2/SPRY_sf"/>
</dbReference>
<evidence type="ECO:0000313" key="2">
    <source>
        <dbReference type="EMBL" id="KAL1269270.1"/>
    </source>
</evidence>
<dbReference type="Proteomes" id="UP001558613">
    <property type="component" value="Unassembled WGS sequence"/>
</dbReference>
<keyword evidence="3" id="KW-1185">Reference proteome</keyword>
<evidence type="ECO:0000259" key="1">
    <source>
        <dbReference type="Pfam" id="PF13765"/>
    </source>
</evidence>
<evidence type="ECO:0000313" key="3">
    <source>
        <dbReference type="Proteomes" id="UP001558613"/>
    </source>
</evidence>
<name>A0ABR3MXA2_9TELE</name>
<dbReference type="InterPro" id="IPR006574">
    <property type="entry name" value="PRY"/>
</dbReference>
<feature type="domain" description="SPRY-associated" evidence="1">
    <location>
        <begin position="62"/>
        <end position="80"/>
    </location>
</feature>
<dbReference type="Gene3D" id="2.60.120.920">
    <property type="match status" value="1"/>
</dbReference>
<dbReference type="Pfam" id="PF13765">
    <property type="entry name" value="PRY"/>
    <property type="match status" value="1"/>
</dbReference>
<comment type="caution">
    <text evidence="2">The sequence shown here is derived from an EMBL/GenBank/DDBJ whole genome shotgun (WGS) entry which is preliminary data.</text>
</comment>
<gene>
    <name evidence="2" type="ORF">QQF64_031559</name>
</gene>
<protein>
    <recommendedName>
        <fullName evidence="1">SPRY-associated domain-containing protein</fullName>
    </recommendedName>
</protein>
<proteinExistence type="predicted"/>